<dbReference type="AlphaFoldDB" id="A0A1G8UX74"/>
<dbReference type="Proteomes" id="UP000199225">
    <property type="component" value="Unassembled WGS sequence"/>
</dbReference>
<keyword evidence="5" id="KW-1185">Reference proteome</keyword>
<dbReference type="InterPro" id="IPR004185">
    <property type="entry name" value="Glyco_hydro_13_lg-like_dom"/>
</dbReference>
<proteinExistence type="predicted"/>
<dbReference type="CDD" id="cd11338">
    <property type="entry name" value="AmyAc_CMD"/>
    <property type="match status" value="1"/>
</dbReference>
<protein>
    <submittedName>
        <fullName evidence="4">Glycosidase</fullName>
    </submittedName>
</protein>
<dbReference type="GO" id="GO:0004553">
    <property type="term" value="F:hydrolase activity, hydrolyzing O-glycosyl compounds"/>
    <property type="evidence" value="ECO:0007669"/>
    <property type="project" value="InterPro"/>
</dbReference>
<dbReference type="GO" id="GO:0005975">
    <property type="term" value="P:carbohydrate metabolic process"/>
    <property type="evidence" value="ECO:0007669"/>
    <property type="project" value="InterPro"/>
</dbReference>
<dbReference type="EMBL" id="FNEV01000007">
    <property type="protein sequence ID" value="SDJ58234.1"/>
    <property type="molecule type" value="Genomic_DNA"/>
</dbReference>
<dbReference type="Gene3D" id="3.20.20.80">
    <property type="entry name" value="Glycosidases"/>
    <property type="match status" value="1"/>
</dbReference>
<dbReference type="PANTHER" id="PTHR10357">
    <property type="entry name" value="ALPHA-AMYLASE FAMILY MEMBER"/>
    <property type="match status" value="1"/>
</dbReference>
<dbReference type="Gene3D" id="2.60.40.10">
    <property type="entry name" value="Immunoglobulins"/>
    <property type="match status" value="1"/>
</dbReference>
<dbReference type="RefSeq" id="WP_093194146.1">
    <property type="nucleotide sequence ID" value="NZ_FNEV01000007.1"/>
</dbReference>
<accession>A0A1G8UX74</accession>
<dbReference type="Gene3D" id="3.90.400.10">
    <property type="entry name" value="Oligo-1,6-glucosidase, Domain 2"/>
    <property type="match status" value="1"/>
</dbReference>
<keyword evidence="1" id="KW-0378">Hydrolase</keyword>
<evidence type="ECO:0000259" key="3">
    <source>
        <dbReference type="SMART" id="SM00642"/>
    </source>
</evidence>
<dbReference type="InterPro" id="IPR045857">
    <property type="entry name" value="O16G_dom_2"/>
</dbReference>
<dbReference type="PANTHER" id="PTHR10357:SF210">
    <property type="entry name" value="MALTODEXTRIN GLUCOSIDASE"/>
    <property type="match status" value="1"/>
</dbReference>
<keyword evidence="2 4" id="KW-0326">Glycosidase</keyword>
<evidence type="ECO:0000313" key="4">
    <source>
        <dbReference type="EMBL" id="SDJ58234.1"/>
    </source>
</evidence>
<dbReference type="InterPro" id="IPR013783">
    <property type="entry name" value="Ig-like_fold"/>
</dbReference>
<dbReference type="SMART" id="SM00642">
    <property type="entry name" value="Aamy"/>
    <property type="match status" value="1"/>
</dbReference>
<dbReference type="SUPFAM" id="SSF81296">
    <property type="entry name" value="E set domains"/>
    <property type="match status" value="1"/>
</dbReference>
<dbReference type="SUPFAM" id="SSF51445">
    <property type="entry name" value="(Trans)glycosidases"/>
    <property type="match status" value="1"/>
</dbReference>
<evidence type="ECO:0000313" key="5">
    <source>
        <dbReference type="Proteomes" id="UP000199225"/>
    </source>
</evidence>
<dbReference type="InterPro" id="IPR014756">
    <property type="entry name" value="Ig_E-set"/>
</dbReference>
<name>A0A1G8UX74_9BACI</name>
<organism evidence="4 5">
    <name type="scientific">Salimicrobium halophilum</name>
    <dbReference type="NCBI Taxonomy" id="86666"/>
    <lineage>
        <taxon>Bacteria</taxon>
        <taxon>Bacillati</taxon>
        <taxon>Bacillota</taxon>
        <taxon>Bacilli</taxon>
        <taxon>Bacillales</taxon>
        <taxon>Bacillaceae</taxon>
        <taxon>Salimicrobium</taxon>
    </lineage>
</organism>
<evidence type="ECO:0000256" key="2">
    <source>
        <dbReference type="ARBA" id="ARBA00023295"/>
    </source>
</evidence>
<dbReference type="Pfam" id="PF00128">
    <property type="entry name" value="Alpha-amylase"/>
    <property type="match status" value="1"/>
</dbReference>
<gene>
    <name evidence="4" type="ORF">SAMN04490247_2447</name>
</gene>
<sequence>MKSDDVYHNSFHTQYREPFGAAPNGSNVTLTIDIHNHYRISNVILHYILDKTDHEKTQEMDIYAEQHQFFGYETTIVMPEDPQLVWYYFEIQLEDGEFFYGRRNIEESGHGMVYEQVPPSWQITVYDPDYETPAWWKHGTIYQIFPDRFYAAGERELAKAPKTSLMHSHWDNDPIYIRDENGAVVRWDFFGGNIRGIMEKLDYIESLGVTVIYLNPVFEAESNHRYDTGDYHTVDQLLGSNEDLAELTRKAKDRGIEIMLDGVFNHTGSNSIYFNQRDQYDSLGAYQSEESPYHSWYMFHDHPDEYESWWGVGTLPTVDKDDESYRNFLIHKEDSVLKYWQKHGLKHWRLDVADELTDDLIKQIYQQLKKEDASSVLLGEVWEDATTKIGHGKRRDYLLGGVLDSVMNYPLRGLMLAFMNGDADAFDVERRLLTLSEHYPKHYFYALMNMLSSHDVERVKTMLDLFLPEDMEADDKAVIVDAQVKALSLWLYTFPGVPSLYYGDEAGLTGGSDPDNRKPYPWNREDESLVEWYQRIGKWRREHQALRTGYWKSHSLHHDVYSFERWIENGVDNFGGSASNEHMVYLFNRHINETRKVSLTVRKGKWQHMENKKRVFKAKGGVLTLTLGPSESMLLRHMH</sequence>
<dbReference type="STRING" id="86666.SAMN04490247_2447"/>
<dbReference type="CDD" id="cd02857">
    <property type="entry name" value="E_set_CDase_PDE_N"/>
    <property type="match status" value="1"/>
</dbReference>
<dbReference type="OrthoDB" id="9805159at2"/>
<dbReference type="InterPro" id="IPR006047">
    <property type="entry name" value="GH13_cat_dom"/>
</dbReference>
<reference evidence="5" key="1">
    <citation type="submission" date="2016-10" db="EMBL/GenBank/DDBJ databases">
        <authorList>
            <person name="Varghese N."/>
            <person name="Submissions S."/>
        </authorList>
    </citation>
    <scope>NUCLEOTIDE SEQUENCE [LARGE SCALE GENOMIC DNA]</scope>
    <source>
        <strain evidence="5">DSM 4771</strain>
    </source>
</reference>
<feature type="domain" description="Glycosyl hydrolase family 13 catalytic" evidence="3">
    <location>
        <begin position="143"/>
        <end position="540"/>
    </location>
</feature>
<evidence type="ECO:0000256" key="1">
    <source>
        <dbReference type="ARBA" id="ARBA00022801"/>
    </source>
</evidence>
<dbReference type="InterPro" id="IPR017853">
    <property type="entry name" value="GH"/>
</dbReference>